<dbReference type="PROSITE" id="PS51318">
    <property type="entry name" value="TAT"/>
    <property type="match status" value="1"/>
</dbReference>
<dbReference type="InterPro" id="IPR011047">
    <property type="entry name" value="Quinoprotein_ADH-like_sf"/>
</dbReference>
<sequence length="392" mass="42248">MDPSRRALLAGTGAALSGLAGCTALPPNPLTAKTLSVPEGSDVWPMRRFDVRRTNVNSDAPGPGREPSVVQTYYASRPVVVGSDGEVRWRDASGDRRPASVVTDEFLLRGRSKMEVAATTHGGEDAWTLNFPTVESDGATWNGRPEWLTPVGDRLYAIDGNRTVFGGVPGGRPRWHAKTDPVHGRSDHGLAVAGETLVASGTESYRPSGTRGEGRFHHTSLVGVGLDGERRWTFETTGYPWTVATDDRRAFVPVSTGEWKSGEERLLANHLFVVDTRTGDARARRPLNVGWNRGMALFHAAVVVCGTEAIICLERDSLEERWRVPVDDSDGVVGGGGVVFAGSNRGVRALSLEDGSERWRFDSDESRNEPVAVAGANVYVSATDVVYALGPK</sequence>
<comment type="caution">
    <text evidence="2">The sequence shown here is derived from an EMBL/GenBank/DDBJ whole genome shotgun (WGS) entry which is preliminary data.</text>
</comment>
<dbReference type="AlphaFoldDB" id="M0DI25"/>
<dbReference type="Gene3D" id="2.130.10.10">
    <property type="entry name" value="YVTN repeat-like/Quinoprotein amine dehydrogenase"/>
    <property type="match status" value="1"/>
</dbReference>
<keyword evidence="3" id="KW-1185">Reference proteome</keyword>
<dbReference type="InterPro" id="IPR015943">
    <property type="entry name" value="WD40/YVTN_repeat-like_dom_sf"/>
</dbReference>
<dbReference type="PROSITE" id="PS51257">
    <property type="entry name" value="PROKAR_LIPOPROTEIN"/>
    <property type="match status" value="1"/>
</dbReference>
<evidence type="ECO:0000313" key="3">
    <source>
        <dbReference type="Proteomes" id="UP000011513"/>
    </source>
</evidence>
<dbReference type="Pfam" id="PF13360">
    <property type="entry name" value="PQQ_2"/>
    <property type="match status" value="1"/>
</dbReference>
<dbReference type="OrthoDB" id="136681at2157"/>
<dbReference type="RefSeq" id="WP_008383455.1">
    <property type="nucleotide sequence ID" value="NZ_AOIV01000004.1"/>
</dbReference>
<dbReference type="SMART" id="SM00564">
    <property type="entry name" value="PQQ"/>
    <property type="match status" value="1"/>
</dbReference>
<dbReference type="SUPFAM" id="SSF50998">
    <property type="entry name" value="Quinoprotein alcohol dehydrogenase-like"/>
    <property type="match status" value="2"/>
</dbReference>
<dbReference type="InterPro" id="IPR018391">
    <property type="entry name" value="PQQ_b-propeller_rpt"/>
</dbReference>
<organism evidence="2 3">
    <name type="scientific">Halogeometricum pallidum JCM 14848</name>
    <dbReference type="NCBI Taxonomy" id="1227487"/>
    <lineage>
        <taxon>Archaea</taxon>
        <taxon>Methanobacteriati</taxon>
        <taxon>Methanobacteriota</taxon>
        <taxon>Stenosarchaea group</taxon>
        <taxon>Halobacteria</taxon>
        <taxon>Halobacteriales</taxon>
        <taxon>Haloferacaceae</taxon>
        <taxon>Halogeometricum</taxon>
    </lineage>
</organism>
<gene>
    <name evidence="2" type="ORF">C474_02041</name>
</gene>
<feature type="domain" description="Pyrrolo-quinoline quinone repeat" evidence="1">
    <location>
        <begin position="273"/>
        <end position="388"/>
    </location>
</feature>
<dbReference type="InterPro" id="IPR002372">
    <property type="entry name" value="PQQ_rpt_dom"/>
</dbReference>
<accession>M0DI25</accession>
<dbReference type="InterPro" id="IPR006311">
    <property type="entry name" value="TAT_signal"/>
</dbReference>
<dbReference type="InParanoid" id="M0DI25"/>
<dbReference type="EMBL" id="AOIV01000004">
    <property type="protein sequence ID" value="ELZ34448.1"/>
    <property type="molecule type" value="Genomic_DNA"/>
</dbReference>
<protein>
    <submittedName>
        <fullName evidence="2">PQQ repeat-containing protein</fullName>
    </submittedName>
</protein>
<name>M0DI25_HALPD</name>
<proteinExistence type="predicted"/>
<reference evidence="2 3" key="1">
    <citation type="journal article" date="2014" name="PLoS Genet.">
        <title>Phylogenetically driven sequencing of extremely halophilic archaea reveals strategies for static and dynamic osmo-response.</title>
        <authorList>
            <person name="Becker E.A."/>
            <person name="Seitzer P.M."/>
            <person name="Tritt A."/>
            <person name="Larsen D."/>
            <person name="Krusor M."/>
            <person name="Yao A.I."/>
            <person name="Wu D."/>
            <person name="Madern D."/>
            <person name="Eisen J.A."/>
            <person name="Darling A.E."/>
            <person name="Facciotti M.T."/>
        </authorList>
    </citation>
    <scope>NUCLEOTIDE SEQUENCE [LARGE SCALE GENOMIC DNA]</scope>
    <source>
        <strain evidence="2 3">JCM 14848</strain>
    </source>
</reference>
<evidence type="ECO:0000313" key="2">
    <source>
        <dbReference type="EMBL" id="ELZ34448.1"/>
    </source>
</evidence>
<dbReference type="Proteomes" id="UP000011513">
    <property type="component" value="Unassembled WGS sequence"/>
</dbReference>
<evidence type="ECO:0000259" key="1">
    <source>
        <dbReference type="Pfam" id="PF13360"/>
    </source>
</evidence>